<keyword evidence="4" id="KW-1185">Reference proteome</keyword>
<dbReference type="RefSeq" id="WP_246912398.1">
    <property type="nucleotide sequence ID" value="NZ_JALJRB010000021.1"/>
</dbReference>
<feature type="coiled-coil region" evidence="1">
    <location>
        <begin position="1"/>
        <end position="28"/>
    </location>
</feature>
<protein>
    <recommendedName>
        <fullName evidence="5">Replication protein A C-terminal domain-containing protein</fullName>
    </recommendedName>
</protein>
<proteinExistence type="predicted"/>
<keyword evidence="1" id="KW-0175">Coiled coil</keyword>
<comment type="caution">
    <text evidence="3">The sequence shown here is derived from an EMBL/GenBank/DDBJ whole genome shotgun (WGS) entry which is preliminary data.</text>
</comment>
<dbReference type="EMBL" id="JALJRB010000021">
    <property type="protein sequence ID" value="MCJ8502158.1"/>
    <property type="molecule type" value="Genomic_DNA"/>
</dbReference>
<dbReference type="AlphaFoldDB" id="A0AA41R621"/>
<name>A0AA41R621_9BACT</name>
<accession>A0AA41R621</accession>
<evidence type="ECO:0000256" key="2">
    <source>
        <dbReference type="SAM" id="MobiDB-lite"/>
    </source>
</evidence>
<feature type="compositionally biased region" description="Basic and acidic residues" evidence="2">
    <location>
        <begin position="57"/>
        <end position="66"/>
    </location>
</feature>
<evidence type="ECO:0000313" key="4">
    <source>
        <dbReference type="Proteomes" id="UP001165427"/>
    </source>
</evidence>
<gene>
    <name evidence="3" type="ORF">MRX98_16355</name>
</gene>
<organism evidence="3 4">
    <name type="scientific">Desulfatitalea alkaliphila</name>
    <dbReference type="NCBI Taxonomy" id="2929485"/>
    <lineage>
        <taxon>Bacteria</taxon>
        <taxon>Pseudomonadati</taxon>
        <taxon>Thermodesulfobacteriota</taxon>
        <taxon>Desulfobacteria</taxon>
        <taxon>Desulfobacterales</taxon>
        <taxon>Desulfosarcinaceae</taxon>
        <taxon>Desulfatitalea</taxon>
    </lineage>
</organism>
<evidence type="ECO:0000313" key="3">
    <source>
        <dbReference type="EMBL" id="MCJ8502158.1"/>
    </source>
</evidence>
<evidence type="ECO:0008006" key="5">
    <source>
        <dbReference type="Google" id="ProtNLM"/>
    </source>
</evidence>
<feature type="region of interest" description="Disordered" evidence="2">
    <location>
        <begin position="29"/>
        <end position="68"/>
    </location>
</feature>
<reference evidence="3" key="1">
    <citation type="submission" date="2022-04" db="EMBL/GenBank/DDBJ databases">
        <title>Desulfatitalea alkaliphila sp. nov., a novel anaerobic sulfate-reducing bacterium isolated from terrestrial mud volcano, Taman Peninsula, Russia.</title>
        <authorList>
            <person name="Khomyakova M.A."/>
            <person name="Merkel A.Y."/>
            <person name="Slobodkin A.I."/>
        </authorList>
    </citation>
    <scope>NUCLEOTIDE SEQUENCE</scope>
    <source>
        <strain evidence="3">M08but</strain>
    </source>
</reference>
<dbReference type="Proteomes" id="UP001165427">
    <property type="component" value="Unassembled WGS sequence"/>
</dbReference>
<evidence type="ECO:0000256" key="1">
    <source>
        <dbReference type="SAM" id="Coils"/>
    </source>
</evidence>
<feature type="compositionally biased region" description="Basic residues" evidence="2">
    <location>
        <begin position="37"/>
        <end position="56"/>
    </location>
</feature>
<sequence>MKKLQTQIKNIAKNLVTLADKLEKLTAQLESAPAAKTKAKAAPKKAAAKTKKKAAPKKKEAPKADSGKNTVLDNVYDVIARSRNGANIASLRSKTGLESRQLSNALYKLGKKGKIKTISRGVYVKA</sequence>